<dbReference type="OrthoDB" id="673566at2759"/>
<evidence type="ECO:0000313" key="2">
    <source>
        <dbReference type="Proteomes" id="UP000324897"/>
    </source>
</evidence>
<accession>A0A5J9WIP9</accession>
<evidence type="ECO:0000313" key="1">
    <source>
        <dbReference type="EMBL" id="TVU48169.1"/>
    </source>
</evidence>
<comment type="caution">
    <text evidence="1">The sequence shown here is derived from an EMBL/GenBank/DDBJ whole genome shotgun (WGS) entry which is preliminary data.</text>
</comment>
<reference evidence="1 2" key="1">
    <citation type="journal article" date="2019" name="Sci. Rep.">
        <title>A high-quality genome of Eragrostis curvula grass provides insights into Poaceae evolution and supports new strategies to enhance forage quality.</title>
        <authorList>
            <person name="Carballo J."/>
            <person name="Santos B.A.C.M."/>
            <person name="Zappacosta D."/>
            <person name="Garbus I."/>
            <person name="Selva J.P."/>
            <person name="Gallo C.A."/>
            <person name="Diaz A."/>
            <person name="Albertini E."/>
            <person name="Caccamo M."/>
            <person name="Echenique V."/>
        </authorList>
    </citation>
    <scope>NUCLEOTIDE SEQUENCE [LARGE SCALE GENOMIC DNA]</scope>
    <source>
        <strain evidence="2">cv. Victoria</strain>
        <tissue evidence="1">Leaf</tissue>
    </source>
</reference>
<dbReference type="EMBL" id="RWGY01000004">
    <property type="protein sequence ID" value="TVU48169.1"/>
    <property type="molecule type" value="Genomic_DNA"/>
</dbReference>
<keyword evidence="2" id="KW-1185">Reference proteome</keyword>
<dbReference type="Gramene" id="TVU48169">
    <property type="protein sequence ID" value="TVU48169"/>
    <property type="gene ID" value="EJB05_07796"/>
</dbReference>
<name>A0A5J9WIP9_9POAL</name>
<organism evidence="1 2">
    <name type="scientific">Eragrostis curvula</name>
    <name type="common">weeping love grass</name>
    <dbReference type="NCBI Taxonomy" id="38414"/>
    <lineage>
        <taxon>Eukaryota</taxon>
        <taxon>Viridiplantae</taxon>
        <taxon>Streptophyta</taxon>
        <taxon>Embryophyta</taxon>
        <taxon>Tracheophyta</taxon>
        <taxon>Spermatophyta</taxon>
        <taxon>Magnoliopsida</taxon>
        <taxon>Liliopsida</taxon>
        <taxon>Poales</taxon>
        <taxon>Poaceae</taxon>
        <taxon>PACMAD clade</taxon>
        <taxon>Chloridoideae</taxon>
        <taxon>Eragrostideae</taxon>
        <taxon>Eragrostidinae</taxon>
        <taxon>Eragrostis</taxon>
    </lineage>
</organism>
<dbReference type="AlphaFoldDB" id="A0A5J9WIP9"/>
<proteinExistence type="predicted"/>
<dbReference type="Proteomes" id="UP000324897">
    <property type="component" value="Chromosome 5"/>
</dbReference>
<sequence>MNKSSDDHLAAQDQHFDRCELTGAATRPEECTLGTEAANEISSKLENMTIFQALPDIFKNEAAKHQLLNNAGLRMPRPLSIFRKFQNRETEASTFRNTYQTLLLSREMLVRGCIKLASVIRRTAVVCFTPSTGADEDHLPYSQLDKATHALRREAFGPLYLVT</sequence>
<protein>
    <submittedName>
        <fullName evidence="1">Uncharacterized protein</fullName>
    </submittedName>
</protein>
<gene>
    <name evidence="1" type="ORF">EJB05_07796</name>
</gene>